<evidence type="ECO:0000256" key="1">
    <source>
        <dbReference type="ARBA" id="ARBA00004141"/>
    </source>
</evidence>
<feature type="region of interest" description="Disordered" evidence="5">
    <location>
        <begin position="47"/>
        <end position="132"/>
    </location>
</feature>
<evidence type="ECO:0008006" key="9">
    <source>
        <dbReference type="Google" id="ProtNLM"/>
    </source>
</evidence>
<name>A0A835SU27_CHLIN</name>
<feature type="compositionally biased region" description="Low complexity" evidence="5">
    <location>
        <begin position="72"/>
        <end position="84"/>
    </location>
</feature>
<keyword evidence="3 6" id="KW-1133">Transmembrane helix</keyword>
<keyword evidence="4 6" id="KW-0472">Membrane</keyword>
<keyword evidence="8" id="KW-1185">Reference proteome</keyword>
<feature type="compositionally biased region" description="Basic residues" evidence="5">
    <location>
        <begin position="289"/>
        <end position="299"/>
    </location>
</feature>
<dbReference type="PANTHER" id="PTHR11040">
    <property type="entry name" value="ZINC/IRON TRANSPORTER"/>
    <property type="match status" value="1"/>
</dbReference>
<dbReference type="PANTHER" id="PTHR11040:SF44">
    <property type="entry name" value="PROTEIN ZNTC-RELATED"/>
    <property type="match status" value="1"/>
</dbReference>
<keyword evidence="2 6" id="KW-0812">Transmembrane</keyword>
<gene>
    <name evidence="7" type="ORF">HXX76_010537</name>
</gene>
<feature type="compositionally biased region" description="Low complexity" evidence="5">
    <location>
        <begin position="194"/>
        <end position="204"/>
    </location>
</feature>
<feature type="compositionally biased region" description="Basic and acidic residues" evidence="5">
    <location>
        <begin position="122"/>
        <end position="132"/>
    </location>
</feature>
<feature type="compositionally biased region" description="Basic and acidic residues" evidence="5">
    <location>
        <begin position="183"/>
        <end position="192"/>
    </location>
</feature>
<dbReference type="EMBL" id="JAEHOC010000029">
    <property type="protein sequence ID" value="KAG2429753.1"/>
    <property type="molecule type" value="Genomic_DNA"/>
</dbReference>
<evidence type="ECO:0000313" key="8">
    <source>
        <dbReference type="Proteomes" id="UP000650467"/>
    </source>
</evidence>
<feature type="transmembrane region" description="Helical" evidence="6">
    <location>
        <begin position="6"/>
        <end position="26"/>
    </location>
</feature>
<comment type="subcellular location">
    <subcellularLocation>
        <location evidence="1">Membrane</location>
        <topology evidence="1">Multi-pass membrane protein</topology>
    </subcellularLocation>
</comment>
<dbReference type="GO" id="GO:0005385">
    <property type="term" value="F:zinc ion transmembrane transporter activity"/>
    <property type="evidence" value="ECO:0007669"/>
    <property type="project" value="TreeGrafter"/>
</dbReference>
<sequence>MSGLGGLSYPLGGLCVLGGVALMLLLEHLSQILHNSQAAVAAAAATGGCGHSHGSSNRGHASGSAHDRRRAGNASARRSSAASSTADGCSSHSVPLLAGMEGGDEEGHHPHAHHHDHLHLHHEHEHEHDHAHDVEAPLTPEVLRAGDAAAGGQRAPDLRAPAGERESSAAVSPTHHNHHHQHVHEEQPHTRQDVVVVVSGSGQQEGQLPSEPEAGARLKSVHSHQVPMPVDLDLDADTVPYSNSDSGAAAAAGTATANGHGHSHSHAHEAHAADKAALLQQHRAPSRSSKQHKQHHPHPHQGDTQQHHASYEQPPPQHQHTCVTYGNAPSLLTIAVGSGGEAAAGGDAAAGGLGGGSLRLRLLAYMFELGCVFHSLVIGLAVGVITEDVAQVRALLIALSFHQWLEGLGLGSVIARGGFSRAKAAAMAGFYSLTCPAGVATGMALARLYDPDSEVARGVQGTLNGVSGGMLLYISLVQLVAEDMGRFVPGGGAGGGGGAGTGRRLMSFAALCGGAGAMCLLAIWT</sequence>
<proteinExistence type="predicted"/>
<evidence type="ECO:0000256" key="4">
    <source>
        <dbReference type="ARBA" id="ARBA00023136"/>
    </source>
</evidence>
<feature type="compositionally biased region" description="Low complexity" evidence="5">
    <location>
        <begin position="47"/>
        <end position="64"/>
    </location>
</feature>
<dbReference type="InterPro" id="IPR003689">
    <property type="entry name" value="ZIP"/>
</dbReference>
<dbReference type="AlphaFoldDB" id="A0A835SU27"/>
<feature type="transmembrane region" description="Helical" evidence="6">
    <location>
        <begin position="392"/>
        <end position="415"/>
    </location>
</feature>
<feature type="transmembrane region" description="Helical" evidence="6">
    <location>
        <begin position="461"/>
        <end position="481"/>
    </location>
</feature>
<feature type="compositionally biased region" description="Low complexity" evidence="5">
    <location>
        <begin position="247"/>
        <end position="260"/>
    </location>
</feature>
<protein>
    <recommendedName>
        <fullName evidence="9">ZIP family transporter</fullName>
    </recommendedName>
</protein>
<evidence type="ECO:0000256" key="3">
    <source>
        <dbReference type="ARBA" id="ARBA00022989"/>
    </source>
</evidence>
<feature type="compositionally biased region" description="Basic residues" evidence="5">
    <location>
        <begin position="110"/>
        <end position="121"/>
    </location>
</feature>
<feature type="region of interest" description="Disordered" evidence="5">
    <location>
        <begin position="149"/>
        <end position="322"/>
    </location>
</feature>
<dbReference type="GO" id="GO:0005886">
    <property type="term" value="C:plasma membrane"/>
    <property type="evidence" value="ECO:0007669"/>
    <property type="project" value="TreeGrafter"/>
</dbReference>
<dbReference type="OrthoDB" id="448280at2759"/>
<evidence type="ECO:0000313" key="7">
    <source>
        <dbReference type="EMBL" id="KAG2429753.1"/>
    </source>
</evidence>
<dbReference type="Pfam" id="PF02535">
    <property type="entry name" value="Zip"/>
    <property type="match status" value="1"/>
</dbReference>
<evidence type="ECO:0000256" key="5">
    <source>
        <dbReference type="SAM" id="MobiDB-lite"/>
    </source>
</evidence>
<feature type="transmembrane region" description="Helical" evidence="6">
    <location>
        <begin position="427"/>
        <end position="449"/>
    </location>
</feature>
<evidence type="ECO:0000256" key="2">
    <source>
        <dbReference type="ARBA" id="ARBA00022692"/>
    </source>
</evidence>
<feature type="transmembrane region" description="Helical" evidence="6">
    <location>
        <begin position="362"/>
        <end position="386"/>
    </location>
</feature>
<feature type="transmembrane region" description="Helical" evidence="6">
    <location>
        <begin position="505"/>
        <end position="524"/>
    </location>
</feature>
<dbReference type="Proteomes" id="UP000650467">
    <property type="component" value="Unassembled WGS sequence"/>
</dbReference>
<accession>A0A835SU27</accession>
<comment type="caution">
    <text evidence="7">The sequence shown here is derived from an EMBL/GenBank/DDBJ whole genome shotgun (WGS) entry which is preliminary data.</text>
</comment>
<organism evidence="7 8">
    <name type="scientific">Chlamydomonas incerta</name>
    <dbReference type="NCBI Taxonomy" id="51695"/>
    <lineage>
        <taxon>Eukaryota</taxon>
        <taxon>Viridiplantae</taxon>
        <taxon>Chlorophyta</taxon>
        <taxon>core chlorophytes</taxon>
        <taxon>Chlorophyceae</taxon>
        <taxon>CS clade</taxon>
        <taxon>Chlamydomonadales</taxon>
        <taxon>Chlamydomonadaceae</taxon>
        <taxon>Chlamydomonas</taxon>
    </lineage>
</organism>
<evidence type="ECO:0000256" key="6">
    <source>
        <dbReference type="SAM" id="Phobius"/>
    </source>
</evidence>
<reference evidence="7" key="1">
    <citation type="journal article" date="2020" name="bioRxiv">
        <title>Comparative genomics of Chlamydomonas.</title>
        <authorList>
            <person name="Craig R.J."/>
            <person name="Hasan A.R."/>
            <person name="Ness R.W."/>
            <person name="Keightley P.D."/>
        </authorList>
    </citation>
    <scope>NUCLEOTIDE SEQUENCE</scope>
    <source>
        <strain evidence="7">SAG 7.73</strain>
    </source>
</reference>